<dbReference type="SUPFAM" id="SSF55469">
    <property type="entry name" value="FMN-dependent nitroreductase-like"/>
    <property type="match status" value="1"/>
</dbReference>
<evidence type="ECO:0000256" key="1">
    <source>
        <dbReference type="SAM" id="MobiDB-lite"/>
    </source>
</evidence>
<gene>
    <name evidence="3" type="ORF">GCM10010521_42700</name>
</gene>
<dbReference type="NCBIfam" id="TIGR03605">
    <property type="entry name" value="antibiot_sagB"/>
    <property type="match status" value="1"/>
</dbReference>
<accession>A0ABP6NLS9</accession>
<feature type="region of interest" description="Disordered" evidence="1">
    <location>
        <begin position="100"/>
        <end position="168"/>
    </location>
</feature>
<dbReference type="Proteomes" id="UP001500893">
    <property type="component" value="Unassembled WGS sequence"/>
</dbReference>
<reference evidence="4" key="1">
    <citation type="journal article" date="2019" name="Int. J. Syst. Evol. Microbiol.">
        <title>The Global Catalogue of Microorganisms (GCM) 10K type strain sequencing project: providing services to taxonomists for standard genome sequencing and annotation.</title>
        <authorList>
            <consortium name="The Broad Institute Genomics Platform"/>
            <consortium name="The Broad Institute Genome Sequencing Center for Infectious Disease"/>
            <person name="Wu L."/>
            <person name="Ma J."/>
        </authorList>
    </citation>
    <scope>NUCLEOTIDE SEQUENCE [LARGE SCALE GENOMIC DNA]</scope>
    <source>
        <strain evidence="4">JCM 11574</strain>
    </source>
</reference>
<dbReference type="InterPro" id="IPR020051">
    <property type="entry name" value="SagB-type_dehydrogenase"/>
</dbReference>
<dbReference type="InterPro" id="IPR052544">
    <property type="entry name" value="Bacteriocin_Proc_Enz"/>
</dbReference>
<proteinExistence type="predicted"/>
<dbReference type="InterPro" id="IPR029479">
    <property type="entry name" value="Nitroreductase"/>
</dbReference>
<evidence type="ECO:0000259" key="2">
    <source>
        <dbReference type="Pfam" id="PF00881"/>
    </source>
</evidence>
<dbReference type="Pfam" id="PF00881">
    <property type="entry name" value="Nitroreductase"/>
    <property type="match status" value="1"/>
</dbReference>
<dbReference type="InterPro" id="IPR000415">
    <property type="entry name" value="Nitroreductase-like"/>
</dbReference>
<feature type="region of interest" description="Disordered" evidence="1">
    <location>
        <begin position="1"/>
        <end position="54"/>
    </location>
</feature>
<sequence>MQSTPQTGTPETGAPRPATPQGGAPRTGMPEAGAPQTGALQAGVPEAVTPQTGPFQAGALQAGALQAGALQTGTSQAGMPQAGAPQTATLQAGMPEAVTPQAGAPQTVTPQAGMPQVPMPQAGALRTGVSQPGVSAVGTSQRGASWTGAPAPGAPGAGTPRAGALQDGGGTGPAAWYCLAVSGGDPEELLVGLVRPWAEDALVAGAITGWAVDRTPHGLVIAVLGDGEKPVTDLSEHLTAAVSTAPGGQVTRTDWPVADAWPEAHLTAATALAVEVIAATRSRPKRLRAAADLLLAAADTAGADPLARLRWLRAHARRQGTPAETDRGRRGAETDFHRDQAEWLRHHHRVAGELRAPGGRLATWRDTLARVGRTGTDTLHRAAELTGRQLGLSAEERAYTAWIASLAALPGPREPYFADGPDAVDRRYHEDSKYIGVRLQDQRPDLVQAETGGRHPLGPVLETVPLPEPQAPPAGPALPEVLLARRSGYGSYRGPLTLAELSTLLHHSAAVTAVKQMSPELSYRVRPYPSGGTRYPLQLVLYCHDVTGLPRGTYRYEPDGHALELLGTEDISAELQRCAPATDPDVLTPPKAGGNVDASRCPLWILTVGDLTYQRLHYGLRSYRLVLQETGHLAQNLALTATWLGKSSVGLSGYYDDAVNQLVGVDGIGSAVLYLHVIGVTGQD</sequence>
<name>A0ABP6NLS9_9ACTN</name>
<comment type="caution">
    <text evidence="3">The sequence shown here is derived from an EMBL/GenBank/DDBJ whole genome shotgun (WGS) entry which is preliminary data.</text>
</comment>
<keyword evidence="4" id="KW-1185">Reference proteome</keyword>
<feature type="compositionally biased region" description="Polar residues" evidence="1">
    <location>
        <begin position="128"/>
        <end position="142"/>
    </location>
</feature>
<feature type="compositionally biased region" description="Polar residues" evidence="1">
    <location>
        <begin position="1"/>
        <end position="10"/>
    </location>
</feature>
<protein>
    <recommendedName>
        <fullName evidence="2">Nitroreductase domain-containing protein</fullName>
    </recommendedName>
</protein>
<dbReference type="PANTHER" id="PTHR43745">
    <property type="entry name" value="NITROREDUCTASE MJ1384-RELATED"/>
    <property type="match status" value="1"/>
</dbReference>
<dbReference type="EMBL" id="BAAAVM010000057">
    <property type="protein sequence ID" value="GAA3150505.1"/>
    <property type="molecule type" value="Genomic_DNA"/>
</dbReference>
<evidence type="ECO:0000313" key="3">
    <source>
        <dbReference type="EMBL" id="GAA3150505.1"/>
    </source>
</evidence>
<feature type="domain" description="Nitroreductase" evidence="2">
    <location>
        <begin position="495"/>
        <end position="679"/>
    </location>
</feature>
<organism evidence="3 4">
    <name type="scientific">Streptomyces rameus</name>
    <dbReference type="NCBI Taxonomy" id="68261"/>
    <lineage>
        <taxon>Bacteria</taxon>
        <taxon>Bacillati</taxon>
        <taxon>Actinomycetota</taxon>
        <taxon>Actinomycetes</taxon>
        <taxon>Kitasatosporales</taxon>
        <taxon>Streptomycetaceae</taxon>
        <taxon>Streptomyces</taxon>
    </lineage>
</organism>
<dbReference type="CDD" id="cd02142">
    <property type="entry name" value="McbC_SagB-like_oxidoreductase"/>
    <property type="match status" value="1"/>
</dbReference>
<dbReference type="Gene3D" id="3.40.109.10">
    <property type="entry name" value="NADH Oxidase"/>
    <property type="match status" value="1"/>
</dbReference>
<dbReference type="PANTHER" id="PTHR43745:SF2">
    <property type="entry name" value="NITROREDUCTASE MJ1384-RELATED"/>
    <property type="match status" value="1"/>
</dbReference>
<evidence type="ECO:0000313" key="4">
    <source>
        <dbReference type="Proteomes" id="UP001500893"/>
    </source>
</evidence>